<sequence length="103" mass="12074">MMNPNIYNIIFILGFWRLLQVCVNTEMVFKTTNIVCTGNPKYVENVICSVKARNWNNAVAYMDCDLVLPLQNTTFHLEVFKKGYNNRYHPFLVNVMIKMCDVM</sequence>
<dbReference type="OrthoDB" id="7859583at2759"/>
<dbReference type="PANTHER" id="PTHR20898">
    <property type="entry name" value="DAEDALUS ON 3-RELATED-RELATED"/>
    <property type="match status" value="1"/>
</dbReference>
<dbReference type="GeneID" id="127565382"/>
<dbReference type="AlphaFoldDB" id="A0A9C6SP45"/>
<organism evidence="2 3">
    <name type="scientific">Drosophila albomicans</name>
    <name type="common">Fruit fly</name>
    <dbReference type="NCBI Taxonomy" id="7291"/>
    <lineage>
        <taxon>Eukaryota</taxon>
        <taxon>Metazoa</taxon>
        <taxon>Ecdysozoa</taxon>
        <taxon>Arthropoda</taxon>
        <taxon>Hexapoda</taxon>
        <taxon>Insecta</taxon>
        <taxon>Pterygota</taxon>
        <taxon>Neoptera</taxon>
        <taxon>Endopterygota</taxon>
        <taxon>Diptera</taxon>
        <taxon>Brachycera</taxon>
        <taxon>Muscomorpha</taxon>
        <taxon>Ephydroidea</taxon>
        <taxon>Drosophilidae</taxon>
        <taxon>Drosophila</taxon>
    </lineage>
</organism>
<dbReference type="Proteomes" id="UP000515160">
    <property type="component" value="Chromosome 3"/>
</dbReference>
<evidence type="ECO:0000313" key="3">
    <source>
        <dbReference type="RefSeq" id="XP_051859494.1"/>
    </source>
</evidence>
<keyword evidence="1" id="KW-0732">Signal</keyword>
<keyword evidence="2" id="KW-1185">Reference proteome</keyword>
<gene>
    <name evidence="3" type="primary">LOC127565382</name>
</gene>
<name>A0A9C6SP45_DROAB</name>
<reference evidence="3" key="1">
    <citation type="submission" date="2025-08" db="UniProtKB">
        <authorList>
            <consortium name="RefSeq"/>
        </authorList>
    </citation>
    <scope>IDENTIFICATION</scope>
    <source>
        <strain evidence="3">15112-1751.03</strain>
        <tissue evidence="3">Whole Adult</tissue>
    </source>
</reference>
<feature type="signal peptide" evidence="1">
    <location>
        <begin position="1"/>
        <end position="25"/>
    </location>
</feature>
<evidence type="ECO:0000256" key="1">
    <source>
        <dbReference type="SAM" id="SignalP"/>
    </source>
</evidence>
<accession>A0A9C6SP45</accession>
<protein>
    <submittedName>
        <fullName evidence="3">Uncharacterized protein LOC127565382</fullName>
    </submittedName>
</protein>
<dbReference type="PANTHER" id="PTHR20898:SF0">
    <property type="entry name" value="DAEDALUS ON 3-RELATED"/>
    <property type="match status" value="1"/>
</dbReference>
<feature type="chain" id="PRO_5039696677" evidence="1">
    <location>
        <begin position="26"/>
        <end position="103"/>
    </location>
</feature>
<evidence type="ECO:0000313" key="2">
    <source>
        <dbReference type="Proteomes" id="UP000515160"/>
    </source>
</evidence>
<dbReference type="RefSeq" id="XP_051859494.1">
    <property type="nucleotide sequence ID" value="XM_052003534.1"/>
</dbReference>
<proteinExistence type="predicted"/>